<dbReference type="AlphaFoldDB" id="A0A252ANJ2"/>
<evidence type="ECO:0000313" key="1">
    <source>
        <dbReference type="EMBL" id="OUI91424.1"/>
    </source>
</evidence>
<accession>A0A252ANJ2</accession>
<dbReference type="RefSeq" id="WP_086659899.1">
    <property type="nucleotide sequence ID" value="NZ_JBJJWX010000021.1"/>
</dbReference>
<comment type="caution">
    <text evidence="1">The sequence shown here is derived from an EMBL/GenBank/DDBJ whole genome shotgun (WGS) entry which is preliminary data.</text>
</comment>
<sequence>MSILTSSITPGMVPGIRKAIEVCEEFGRENRRISHDEICVACQTKETVTVADMDQSVIHTAKCHAAFQIASLLRALVGEGDAA</sequence>
<dbReference type="EMBL" id="JOPA01000036">
    <property type="protein sequence ID" value="OUI91424.1"/>
    <property type="molecule type" value="Genomic_DNA"/>
</dbReference>
<gene>
    <name evidence="1" type="ORF">HK17_11560</name>
</gene>
<proteinExistence type="predicted"/>
<name>A0A252ANJ2_9PROT</name>
<protein>
    <submittedName>
        <fullName evidence="1">Uncharacterized protein</fullName>
    </submittedName>
</protein>
<dbReference type="Proteomes" id="UP000194641">
    <property type="component" value="Unassembled WGS sequence"/>
</dbReference>
<reference evidence="2" key="1">
    <citation type="submission" date="2014-06" db="EMBL/GenBank/DDBJ databases">
        <authorList>
            <person name="Winans N.J."/>
            <person name="Newell P.D."/>
            <person name="Douglas A.E."/>
        </authorList>
    </citation>
    <scope>NUCLEOTIDE SEQUENCE [LARGE SCALE GENOMIC DNA]</scope>
</reference>
<evidence type="ECO:0000313" key="2">
    <source>
        <dbReference type="Proteomes" id="UP000194641"/>
    </source>
</evidence>
<organism evidence="1 2">
    <name type="scientific">Acetobacter indonesiensis</name>
    <dbReference type="NCBI Taxonomy" id="104101"/>
    <lineage>
        <taxon>Bacteria</taxon>
        <taxon>Pseudomonadati</taxon>
        <taxon>Pseudomonadota</taxon>
        <taxon>Alphaproteobacteria</taxon>
        <taxon>Acetobacterales</taxon>
        <taxon>Acetobacteraceae</taxon>
        <taxon>Acetobacter</taxon>
    </lineage>
</organism>